<name>A0A8J5QGC9_9ASCO</name>
<feature type="region of interest" description="Disordered" evidence="1">
    <location>
        <begin position="42"/>
        <end position="95"/>
    </location>
</feature>
<comment type="caution">
    <text evidence="3">The sequence shown here is derived from an EMBL/GenBank/DDBJ whole genome shotgun (WGS) entry which is preliminary data.</text>
</comment>
<feature type="domain" description="Rad60/SUMO-like" evidence="2">
    <location>
        <begin position="407"/>
        <end position="480"/>
    </location>
</feature>
<gene>
    <name evidence="3" type="ORF">J8A68_001305</name>
</gene>
<evidence type="ECO:0000259" key="2">
    <source>
        <dbReference type="Pfam" id="PF11976"/>
    </source>
</evidence>
<dbReference type="Pfam" id="PF11976">
    <property type="entry name" value="Rad60-SLD"/>
    <property type="match status" value="1"/>
</dbReference>
<dbReference type="Proteomes" id="UP000694255">
    <property type="component" value="Unassembled WGS sequence"/>
</dbReference>
<dbReference type="GeneID" id="73468106"/>
<dbReference type="AlphaFoldDB" id="A0A8J5QGC9"/>
<feature type="region of interest" description="Disordered" evidence="1">
    <location>
        <begin position="370"/>
        <end position="390"/>
    </location>
</feature>
<evidence type="ECO:0000313" key="3">
    <source>
        <dbReference type="EMBL" id="KAG7665249.1"/>
    </source>
</evidence>
<sequence length="480" mass="53760">MEQTPEQSPPPSTSLGPSLSPKHKKRKPVALVEDDFFSLSSSMSDIRKHKKKHKKHKKQGKDASFSASPTISDQRSFSTGEMSSPSSFNVPGNDDIKSIPASADIHSTSLTKNSDSIATVVDEDLEVIEVVEVGRASNASIIIDDENPFDQVEASVPIRHNSSKDDDDLDFDFDYLDSTIPKTTTATATTSTSTTKTTTTTESGPPDKYDFSDANEKKRRYIIRITSKLPLPSDFATPIEFGTKGLKKFDKIHKSILSHFRTIFAPQLESFYLDRYSTELTNLVWIEGKTLIQPFYTPKTFRIPPPASFNHLIDDVNAMEPTIVSCLLIPRENSLSFLGIYPEFQPNAGVADLEDQLDEDQVEPVIEMSYHASSDDDDEEEEDEDDVEVTAIDVGEDNDEEEGFFVIGLKGKDNKRIEVKVSPETKLRNLLLHYLKKKEIDESTISLSSAKLIFDDEEMNLDDLVKDTELEQDFEIQVVL</sequence>
<feature type="compositionally biased region" description="Basic residues" evidence="1">
    <location>
        <begin position="47"/>
        <end position="59"/>
    </location>
</feature>
<evidence type="ECO:0000256" key="1">
    <source>
        <dbReference type="SAM" id="MobiDB-lite"/>
    </source>
</evidence>
<dbReference type="EMBL" id="JAGSYN010000051">
    <property type="protein sequence ID" value="KAG7665249.1"/>
    <property type="molecule type" value="Genomic_DNA"/>
</dbReference>
<feature type="region of interest" description="Disordered" evidence="1">
    <location>
        <begin position="185"/>
        <end position="211"/>
    </location>
</feature>
<reference evidence="3 4" key="1">
    <citation type="journal article" date="2021" name="DNA Res.">
        <title>Genome analysis of Candida subhashii reveals its hybrid nature and dual mitochondrial genome conformations.</title>
        <authorList>
            <person name="Mixao V."/>
            <person name="Hegedusova E."/>
            <person name="Saus E."/>
            <person name="Pryszcz L.P."/>
            <person name="Cillingova A."/>
            <person name="Nosek J."/>
            <person name="Gabaldon T."/>
        </authorList>
    </citation>
    <scope>NUCLEOTIDE SEQUENCE [LARGE SCALE GENOMIC DNA]</scope>
    <source>
        <strain evidence="3 4">CBS 10753</strain>
    </source>
</reference>
<feature type="region of interest" description="Disordered" evidence="1">
    <location>
        <begin position="1"/>
        <end position="27"/>
    </location>
</feature>
<feature type="compositionally biased region" description="Acidic residues" evidence="1">
    <location>
        <begin position="375"/>
        <end position="390"/>
    </location>
</feature>
<organism evidence="3 4">
    <name type="scientific">[Candida] subhashii</name>
    <dbReference type="NCBI Taxonomy" id="561895"/>
    <lineage>
        <taxon>Eukaryota</taxon>
        <taxon>Fungi</taxon>
        <taxon>Dikarya</taxon>
        <taxon>Ascomycota</taxon>
        <taxon>Saccharomycotina</taxon>
        <taxon>Pichiomycetes</taxon>
        <taxon>Debaryomycetaceae</taxon>
        <taxon>Spathaspora</taxon>
    </lineage>
</organism>
<dbReference type="InterPro" id="IPR022617">
    <property type="entry name" value="Rad60/SUMO-like_dom"/>
</dbReference>
<keyword evidence="4" id="KW-1185">Reference proteome</keyword>
<proteinExistence type="predicted"/>
<dbReference type="RefSeq" id="XP_049265481.1">
    <property type="nucleotide sequence ID" value="XM_049404945.1"/>
</dbReference>
<feature type="compositionally biased region" description="Low complexity" evidence="1">
    <location>
        <begin position="185"/>
        <end position="201"/>
    </location>
</feature>
<evidence type="ECO:0000313" key="4">
    <source>
        <dbReference type="Proteomes" id="UP000694255"/>
    </source>
</evidence>
<feature type="compositionally biased region" description="Polar residues" evidence="1">
    <location>
        <begin position="65"/>
        <end position="90"/>
    </location>
</feature>
<dbReference type="OrthoDB" id="3365399at2759"/>
<accession>A0A8J5QGC9</accession>
<protein>
    <submittedName>
        <fullName evidence="3">ESC2</fullName>
    </submittedName>
</protein>